<organism evidence="1 2">
    <name type="scientific">Tulasnella calospora MUT 4182</name>
    <dbReference type="NCBI Taxonomy" id="1051891"/>
    <lineage>
        <taxon>Eukaryota</taxon>
        <taxon>Fungi</taxon>
        <taxon>Dikarya</taxon>
        <taxon>Basidiomycota</taxon>
        <taxon>Agaricomycotina</taxon>
        <taxon>Agaricomycetes</taxon>
        <taxon>Cantharellales</taxon>
        <taxon>Tulasnellaceae</taxon>
        <taxon>Tulasnella</taxon>
    </lineage>
</organism>
<accession>A0A0C3LKN3</accession>
<dbReference type="HOGENOM" id="CLU_2405531_0_0_1"/>
<dbReference type="Proteomes" id="UP000054248">
    <property type="component" value="Unassembled WGS sequence"/>
</dbReference>
<name>A0A0C3LKN3_9AGAM</name>
<proteinExistence type="predicted"/>
<protein>
    <submittedName>
        <fullName evidence="1">Uncharacterized protein</fullName>
    </submittedName>
</protein>
<evidence type="ECO:0000313" key="2">
    <source>
        <dbReference type="Proteomes" id="UP000054248"/>
    </source>
</evidence>
<gene>
    <name evidence="1" type="ORF">M407DRAFT_245353</name>
</gene>
<reference evidence="1 2" key="1">
    <citation type="submission" date="2014-04" db="EMBL/GenBank/DDBJ databases">
        <authorList>
            <consortium name="DOE Joint Genome Institute"/>
            <person name="Kuo A."/>
            <person name="Girlanda M."/>
            <person name="Perotto S."/>
            <person name="Kohler A."/>
            <person name="Nagy L.G."/>
            <person name="Floudas D."/>
            <person name="Copeland A."/>
            <person name="Barry K.W."/>
            <person name="Cichocki N."/>
            <person name="Veneault-Fourrey C."/>
            <person name="LaButti K."/>
            <person name="Lindquist E.A."/>
            <person name="Lipzen A."/>
            <person name="Lundell T."/>
            <person name="Morin E."/>
            <person name="Murat C."/>
            <person name="Sun H."/>
            <person name="Tunlid A."/>
            <person name="Henrissat B."/>
            <person name="Grigoriev I.V."/>
            <person name="Hibbett D.S."/>
            <person name="Martin F."/>
            <person name="Nordberg H.P."/>
            <person name="Cantor M.N."/>
            <person name="Hua S.X."/>
        </authorList>
    </citation>
    <scope>NUCLEOTIDE SEQUENCE [LARGE SCALE GENOMIC DNA]</scope>
    <source>
        <strain evidence="1 2">MUT 4182</strain>
    </source>
</reference>
<dbReference type="AlphaFoldDB" id="A0A0C3LKN3"/>
<sequence length="93" mass="10264">MSFRMLINATGSIPFYLNRVTEEAGLWQPSPVFSVNVPLGISHAQNFSITALGSLPQAIYPAWVQAIEKLLIRFRTNRSCRTGPLPPPNLGLI</sequence>
<dbReference type="EMBL" id="KN823124">
    <property type="protein sequence ID" value="KIO21892.1"/>
    <property type="molecule type" value="Genomic_DNA"/>
</dbReference>
<evidence type="ECO:0000313" key="1">
    <source>
        <dbReference type="EMBL" id="KIO21892.1"/>
    </source>
</evidence>
<keyword evidence="2" id="KW-1185">Reference proteome</keyword>
<feature type="non-terminal residue" evidence="1">
    <location>
        <position position="93"/>
    </location>
</feature>
<reference evidence="2" key="2">
    <citation type="submission" date="2015-01" db="EMBL/GenBank/DDBJ databases">
        <title>Evolutionary Origins and Diversification of the Mycorrhizal Mutualists.</title>
        <authorList>
            <consortium name="DOE Joint Genome Institute"/>
            <consortium name="Mycorrhizal Genomics Consortium"/>
            <person name="Kohler A."/>
            <person name="Kuo A."/>
            <person name="Nagy L.G."/>
            <person name="Floudas D."/>
            <person name="Copeland A."/>
            <person name="Barry K.W."/>
            <person name="Cichocki N."/>
            <person name="Veneault-Fourrey C."/>
            <person name="LaButti K."/>
            <person name="Lindquist E.A."/>
            <person name="Lipzen A."/>
            <person name="Lundell T."/>
            <person name="Morin E."/>
            <person name="Murat C."/>
            <person name="Riley R."/>
            <person name="Ohm R."/>
            <person name="Sun H."/>
            <person name="Tunlid A."/>
            <person name="Henrissat B."/>
            <person name="Grigoriev I.V."/>
            <person name="Hibbett D.S."/>
            <person name="Martin F."/>
        </authorList>
    </citation>
    <scope>NUCLEOTIDE SEQUENCE [LARGE SCALE GENOMIC DNA]</scope>
    <source>
        <strain evidence="2">MUT 4182</strain>
    </source>
</reference>